<organism evidence="18 19">
    <name type="scientific">Paenibacillus contaminans</name>
    <dbReference type="NCBI Taxonomy" id="450362"/>
    <lineage>
        <taxon>Bacteria</taxon>
        <taxon>Bacillati</taxon>
        <taxon>Bacillota</taxon>
        <taxon>Bacilli</taxon>
        <taxon>Bacillales</taxon>
        <taxon>Paenibacillaceae</taxon>
        <taxon>Paenibacillus</taxon>
    </lineage>
</organism>
<proteinExistence type="inferred from homology"/>
<evidence type="ECO:0000313" key="19">
    <source>
        <dbReference type="Proteomes" id="UP000250369"/>
    </source>
</evidence>
<feature type="binding site" evidence="14">
    <location>
        <position position="1198"/>
    </location>
    <ligand>
        <name>[4Fe-4S] cluster</name>
        <dbReference type="ChEBI" id="CHEBI:49883"/>
    </ligand>
</feature>
<keyword evidence="3 14" id="KW-0479">Metal-binding</keyword>
<keyword evidence="9 14" id="KW-0067">ATP-binding</keyword>
<dbReference type="EC" id="3.1.-.-" evidence="14"/>
<keyword evidence="10 14" id="KW-0408">Iron</keyword>
<evidence type="ECO:0000256" key="12">
    <source>
        <dbReference type="ARBA" id="ARBA00023125"/>
    </source>
</evidence>
<comment type="miscellaneous">
    <text evidence="14">Despite having conserved helicase domains, this subunit does not have helicase activity.</text>
</comment>
<keyword evidence="7 14" id="KW-0347">Helicase</keyword>
<keyword evidence="2 14" id="KW-0540">Nuclease</keyword>
<evidence type="ECO:0000256" key="3">
    <source>
        <dbReference type="ARBA" id="ARBA00022723"/>
    </source>
</evidence>
<feature type="region of interest" description="Disordered" evidence="15">
    <location>
        <begin position="504"/>
        <end position="529"/>
    </location>
</feature>
<feature type="binding site" evidence="14">
    <location>
        <position position="1189"/>
    </location>
    <ligand>
        <name>[4Fe-4S] cluster</name>
        <dbReference type="ChEBI" id="CHEBI:49883"/>
    </ligand>
</feature>
<evidence type="ECO:0000256" key="13">
    <source>
        <dbReference type="ARBA" id="ARBA00023204"/>
    </source>
</evidence>
<dbReference type="PANTHER" id="PTHR30591:SF1">
    <property type="entry name" value="RECBCD ENZYME SUBUNIT RECC"/>
    <property type="match status" value="1"/>
</dbReference>
<feature type="domain" description="ATP-dependent helicase/deoxyribonuclease subunit B N-terminal" evidence="17">
    <location>
        <begin position="5"/>
        <end position="308"/>
    </location>
</feature>
<evidence type="ECO:0000256" key="2">
    <source>
        <dbReference type="ARBA" id="ARBA00022722"/>
    </source>
</evidence>
<dbReference type="GO" id="GO:0046872">
    <property type="term" value="F:metal ion binding"/>
    <property type="evidence" value="ECO:0007669"/>
    <property type="project" value="UniProtKB-KW"/>
</dbReference>
<evidence type="ECO:0000256" key="8">
    <source>
        <dbReference type="ARBA" id="ARBA00022839"/>
    </source>
</evidence>
<dbReference type="NCBIfam" id="TIGR02773">
    <property type="entry name" value="addB_Gpos"/>
    <property type="match status" value="1"/>
</dbReference>
<dbReference type="Gene3D" id="6.10.140.1030">
    <property type="match status" value="1"/>
</dbReference>
<dbReference type="SUPFAM" id="SSF52540">
    <property type="entry name" value="P-loop containing nucleoside triphosphate hydrolases"/>
    <property type="match status" value="1"/>
</dbReference>
<accession>A0A329MPV5</accession>
<evidence type="ECO:0000313" key="18">
    <source>
        <dbReference type="EMBL" id="RAV21784.1"/>
    </source>
</evidence>
<evidence type="ECO:0000256" key="5">
    <source>
        <dbReference type="ARBA" id="ARBA00022763"/>
    </source>
</evidence>
<evidence type="ECO:0000256" key="11">
    <source>
        <dbReference type="ARBA" id="ARBA00023014"/>
    </source>
</evidence>
<keyword evidence="19" id="KW-1185">Reference proteome</keyword>
<dbReference type="InterPro" id="IPR038726">
    <property type="entry name" value="PDDEXK_AddAB-type"/>
</dbReference>
<dbReference type="GO" id="GO:0005524">
    <property type="term" value="F:ATP binding"/>
    <property type="evidence" value="ECO:0007669"/>
    <property type="project" value="UniProtKB-UniRule"/>
</dbReference>
<feature type="domain" description="PD-(D/E)XK endonuclease-like" evidence="16">
    <location>
        <begin position="855"/>
        <end position="1199"/>
    </location>
</feature>
<comment type="similarity">
    <text evidence="14">Belongs to the helicase family. AddB/RexB type 1 subfamily.</text>
</comment>
<keyword evidence="5 14" id="KW-0227">DNA damage</keyword>
<comment type="cofactor">
    <cofactor evidence="14">
        <name>Mg(2+)</name>
        <dbReference type="ChEBI" id="CHEBI:18420"/>
    </cofactor>
</comment>
<dbReference type="Pfam" id="PF21445">
    <property type="entry name" value="ADDB_N"/>
    <property type="match status" value="1"/>
</dbReference>
<reference evidence="18 19" key="1">
    <citation type="journal article" date="2009" name="Int. J. Syst. Evol. Microbiol.">
        <title>Paenibacillus contaminans sp. nov., isolated from a contaminated laboratory plate.</title>
        <authorList>
            <person name="Chou J.H."/>
            <person name="Lee J.H."/>
            <person name="Lin M.C."/>
            <person name="Chang P.S."/>
            <person name="Arun A.B."/>
            <person name="Young C.C."/>
            <person name="Chen W.M."/>
        </authorList>
    </citation>
    <scope>NUCLEOTIDE SEQUENCE [LARGE SCALE GENOMIC DNA]</scope>
    <source>
        <strain evidence="18 19">CKOBP-6</strain>
    </source>
</reference>
<evidence type="ECO:0000259" key="16">
    <source>
        <dbReference type="Pfam" id="PF12705"/>
    </source>
</evidence>
<dbReference type="Proteomes" id="UP000250369">
    <property type="component" value="Unassembled WGS sequence"/>
</dbReference>
<gene>
    <name evidence="14 18" type="primary">addB</name>
    <name evidence="18" type="ORF">DQG23_06920</name>
</gene>
<name>A0A329MPV5_9BACL</name>
<dbReference type="EMBL" id="QMFB01000003">
    <property type="protein sequence ID" value="RAV21784.1"/>
    <property type="molecule type" value="Genomic_DNA"/>
</dbReference>
<dbReference type="InterPro" id="IPR049035">
    <property type="entry name" value="ADDB_N"/>
</dbReference>
<evidence type="ECO:0000256" key="4">
    <source>
        <dbReference type="ARBA" id="ARBA00022741"/>
    </source>
</evidence>
<keyword evidence="4 14" id="KW-0547">Nucleotide-binding</keyword>
<protein>
    <recommendedName>
        <fullName evidence="14">ATP-dependent helicase/deoxyribonuclease subunit B</fullName>
        <ecNumber evidence="14">3.1.-.-</ecNumber>
    </recommendedName>
    <alternativeName>
        <fullName evidence="14">ATP-dependent helicase/nuclease subunit AddB</fullName>
    </alternativeName>
</protein>
<feature type="binding site" evidence="14">
    <location>
        <position position="867"/>
    </location>
    <ligand>
        <name>[4Fe-4S] cluster</name>
        <dbReference type="ChEBI" id="CHEBI:49883"/>
    </ligand>
</feature>
<dbReference type="HAMAP" id="MF_01452">
    <property type="entry name" value="AddB_type1"/>
    <property type="match status" value="1"/>
</dbReference>
<dbReference type="AlphaFoldDB" id="A0A329MPV5"/>
<dbReference type="GO" id="GO:0000724">
    <property type="term" value="P:double-strand break repair via homologous recombination"/>
    <property type="evidence" value="ECO:0007669"/>
    <property type="project" value="UniProtKB-UniRule"/>
</dbReference>
<evidence type="ECO:0000256" key="6">
    <source>
        <dbReference type="ARBA" id="ARBA00022801"/>
    </source>
</evidence>
<comment type="caution">
    <text evidence="18">The sequence shown here is derived from an EMBL/GenBank/DDBJ whole genome shotgun (WGS) entry which is preliminary data.</text>
</comment>
<comment type="subunit">
    <text evidence="14">Heterodimer of AddA and AddB.</text>
</comment>
<evidence type="ECO:0000256" key="9">
    <source>
        <dbReference type="ARBA" id="ARBA00022840"/>
    </source>
</evidence>
<dbReference type="GO" id="GO:0008409">
    <property type="term" value="F:5'-3' exonuclease activity"/>
    <property type="evidence" value="ECO:0007669"/>
    <property type="project" value="UniProtKB-UniRule"/>
</dbReference>
<keyword evidence="11 14" id="KW-0411">Iron-sulfur</keyword>
<evidence type="ECO:0000256" key="10">
    <source>
        <dbReference type="ARBA" id="ARBA00023004"/>
    </source>
</evidence>
<dbReference type="RefSeq" id="WP_113030097.1">
    <property type="nucleotide sequence ID" value="NZ_QMFB01000003.1"/>
</dbReference>
<evidence type="ECO:0000256" key="15">
    <source>
        <dbReference type="SAM" id="MobiDB-lite"/>
    </source>
</evidence>
<dbReference type="OrthoDB" id="9758506at2"/>
<dbReference type="InterPro" id="IPR014140">
    <property type="entry name" value="DNA_helicase_suAddB"/>
</dbReference>
<keyword evidence="6 14" id="KW-0378">Hydrolase</keyword>
<dbReference type="GO" id="GO:0051539">
    <property type="term" value="F:4 iron, 4 sulfur cluster binding"/>
    <property type="evidence" value="ECO:0007669"/>
    <property type="project" value="UniProtKB-KW"/>
</dbReference>
<evidence type="ECO:0000256" key="7">
    <source>
        <dbReference type="ARBA" id="ARBA00022806"/>
    </source>
</evidence>
<keyword evidence="13 14" id="KW-0234">DNA repair</keyword>
<dbReference type="Gene3D" id="3.40.50.300">
    <property type="entry name" value="P-loop containing nucleotide triphosphate hydrolases"/>
    <property type="match status" value="4"/>
</dbReference>
<dbReference type="GO" id="GO:0004386">
    <property type="term" value="F:helicase activity"/>
    <property type="evidence" value="ECO:0007669"/>
    <property type="project" value="UniProtKB-KW"/>
</dbReference>
<comment type="cofactor">
    <cofactor evidence="14">
        <name>[4Fe-4S] cluster</name>
        <dbReference type="ChEBI" id="CHEBI:49883"/>
    </cofactor>
    <text evidence="14">Binds 1 [4Fe-4S] cluster.</text>
</comment>
<evidence type="ECO:0000259" key="17">
    <source>
        <dbReference type="Pfam" id="PF21445"/>
    </source>
</evidence>
<feature type="binding site" evidence="14">
    <location>
        <position position="1192"/>
    </location>
    <ligand>
        <name>[4Fe-4S] cluster</name>
        <dbReference type="ChEBI" id="CHEBI:49883"/>
    </ligand>
</feature>
<dbReference type="Pfam" id="PF12705">
    <property type="entry name" value="PDDEXK_1"/>
    <property type="match status" value="1"/>
</dbReference>
<dbReference type="GO" id="GO:0003690">
    <property type="term" value="F:double-stranded DNA binding"/>
    <property type="evidence" value="ECO:0007669"/>
    <property type="project" value="UniProtKB-UniRule"/>
</dbReference>
<evidence type="ECO:0000256" key="1">
    <source>
        <dbReference type="ARBA" id="ARBA00022485"/>
    </source>
</evidence>
<keyword evidence="8 14" id="KW-0269">Exonuclease</keyword>
<sequence>MTIRFVLGRSGSGKSMRCLDDIRQRLLAGPDGHPLILLVPEQATFQAEHALVSTPGLNGLIRAQVLSFRRLAWRVMQETGDTARIPIGDTGKMMLLQRILHKRQEELKLFQTSAEQIGFIEKLHALYSELKRYGVSADSLDKHLQQFFGEGERDLSPQSGKRGISSLLSDKLHDMSIVLRDYEEELARHYLDGEDYLAHLAARLGSSSAVREAEVWVDGFFGFTPQEQAVVAACMKHCRSVTVTLCLDKPYGAGEKPHELNLFHPTAMTMVRLQEQIVTMGRGAAEVVMLDGDVPPRFIASPMLAHLERNYDLRLSRRKTLYPIDAELEMESGIPAGGKLSPAALGSAVSGIGIYAAVHRRAEVEGAARRIVGLVRDGGLRWRDMAVRVRNIEDYGELLATVFADYGIPCFFDQKRTVMHHPLIELIRSALEVVRGSWRYDAVFRCVKTDFLLPLETGVSGEEAIDRHAMDELENYVLAYGIQGYRWTDDRYWRSKTSFSLEEAEDEAASGEQSGEGLKPERSGATAGGREERAFRRLLICRDAVVSPLAGFEKRLRKAADARQMTEALFTLLTEVNAPEKLERWSENCIAAGQPEKAREHAQVWDSVIDIFDELDELMGSDELSVDWFAELVETGLENIRLGLVPPSLDQVLIGSIDRTRSAQVKASFVLGVSDGVLPKAINEDGVLSENERETLLASGLPLAESSRRKLLDEQFLIYTVLCAPSHYLWLSYPMADEEGKMLLPSEAIKQIKSLFPGSKDRLLLGEPAAGMTEEEQLDFVVHPERTLSHLIVQLKQAMRGVSIDGLWWSLYNWFALQPEWRNKLTGLIGALYYTNEEKSLSLDTTRMLYGSHLRASVSRMERFVACPFSQFASYGLKLRERRIYRLEAPDIGQLFHAALSLLAKQLKQENLAWGLLSAEQLAQRVDDIVDILAPRLQGQILLSSSRYRYMTRKLKDVVGRASVVLAEHARRGAFEPAALELGFGPGEQLPSYRIELDNGFTMELVGRIDRVDKALGESDTYVRIIDYKSSPTTLRMSEVYYGLSLQMLTYLDVVLTNAVSWLGTEALPGGVLYFHVHNPIISSSNALPPDAVEAEMRKRFKMRGLVMADLEAVRLMDGSLAEKNGHSDLLPVAVKADGGFYKSASVATGEQWEQLRGHVRHVIGRIGTEITNGQCAVEPFRMGKKLACTFCSFKPVCQFDAAFEGNGFELLEERSKEDVWQAVGDEFAGKTGGGSAPVPVFVLPKRNGGET</sequence>
<comment type="function">
    <text evidence="14">The heterodimer acts as both an ATP-dependent DNA helicase and an ATP-dependent, dual-direction single-stranded exonuclease. Recognizes the chi site generating a DNA molecule suitable for the initiation of homologous recombination. The AddB subunit has 5' -&gt; 3' nuclease activity but not helicase activity.</text>
</comment>
<evidence type="ECO:0000256" key="14">
    <source>
        <dbReference type="HAMAP-Rule" id="MF_01452"/>
    </source>
</evidence>
<keyword evidence="1 14" id="KW-0004">4Fe-4S</keyword>
<dbReference type="InterPro" id="IPR027417">
    <property type="entry name" value="P-loop_NTPase"/>
</dbReference>
<keyword evidence="12 14" id="KW-0238">DNA-binding</keyword>
<dbReference type="PANTHER" id="PTHR30591">
    <property type="entry name" value="RECBCD ENZYME SUBUNIT RECC"/>
    <property type="match status" value="1"/>
</dbReference>